<dbReference type="RefSeq" id="WP_016487649.1">
    <property type="nucleotide sequence ID" value="NZ_AP015029.1"/>
</dbReference>
<dbReference type="Proteomes" id="UP000218731">
    <property type="component" value="Chromosome 1"/>
</dbReference>
<organism evidence="2 4">
    <name type="scientific">Pseudomonas putida</name>
    <name type="common">Arthrobacter siderocapsulatus</name>
    <dbReference type="NCBI Taxonomy" id="303"/>
    <lineage>
        <taxon>Bacteria</taxon>
        <taxon>Pseudomonadati</taxon>
        <taxon>Pseudomonadota</taxon>
        <taxon>Gammaproteobacteria</taxon>
        <taxon>Pseudomonadales</taxon>
        <taxon>Pseudomonadaceae</taxon>
        <taxon>Pseudomonas</taxon>
    </lineage>
</organism>
<gene>
    <name evidence="3" type="ORF">ID616_18045</name>
    <name evidence="2" type="ORF">KF715C_ch32710</name>
</gene>
<feature type="region of interest" description="Disordered" evidence="1">
    <location>
        <begin position="22"/>
        <end position="72"/>
    </location>
</feature>
<accession>A0A1L7NEG4</accession>
<reference evidence="3 5" key="2">
    <citation type="submission" date="2020-09" db="EMBL/GenBank/DDBJ databases">
        <title>Co-existence of a novel multidrug-resistance efflux pump with carbapenem resistance gene blaVIM-2 in one megaplasmid in Pseudomonas putida.</title>
        <authorList>
            <person name="Peng K."/>
            <person name="Li R."/>
        </authorList>
    </citation>
    <scope>NUCLEOTIDE SEQUENCE [LARGE SCALE GENOMIC DNA]</scope>
    <source>
        <strain evidence="3 5">ZXPA-20</strain>
    </source>
</reference>
<dbReference type="EMBL" id="AP015029">
    <property type="protein sequence ID" value="BAW23844.1"/>
    <property type="molecule type" value="Genomic_DNA"/>
</dbReference>
<evidence type="ECO:0000256" key="1">
    <source>
        <dbReference type="SAM" id="MobiDB-lite"/>
    </source>
</evidence>
<evidence type="ECO:0000313" key="5">
    <source>
        <dbReference type="Proteomes" id="UP000516786"/>
    </source>
</evidence>
<proteinExistence type="predicted"/>
<evidence type="ECO:0000313" key="2">
    <source>
        <dbReference type="EMBL" id="BAW23844.1"/>
    </source>
</evidence>
<protein>
    <submittedName>
        <fullName evidence="2">Uncharacterized protein</fullName>
    </submittedName>
</protein>
<evidence type="ECO:0000313" key="4">
    <source>
        <dbReference type="Proteomes" id="UP000218731"/>
    </source>
</evidence>
<dbReference type="AlphaFoldDB" id="A0A1L7NEG4"/>
<sequence>MSAITASNLMINGVSAQTLSANAANEREQAKQAGEALGPLSISSDSMKVSAGSQAQPADSEDSGESEAVSELRQLIKDLQKQLVEEQKQLAALQNSKMDEAAKAAAVGAKQASIATINGQIMAATAQLLELLQQEGGSSSGGMVSATA</sequence>
<evidence type="ECO:0000313" key="3">
    <source>
        <dbReference type="EMBL" id="QOC96003.1"/>
    </source>
</evidence>
<name>A0A1L7NEG4_PSEPU</name>
<feature type="compositionally biased region" description="Polar residues" evidence="1">
    <location>
        <begin position="41"/>
        <end position="57"/>
    </location>
</feature>
<reference evidence="2 4" key="1">
    <citation type="submission" date="2015-11" db="EMBL/GenBank/DDBJ databases">
        <title>Complete genome sequencing of a biphenyl-degrading bacterium, Pseudomonas putida KF715 (=NBRC110667).</title>
        <authorList>
            <person name="Suenaga H."/>
            <person name="Fujihara N."/>
            <person name="Watanabe T."/>
            <person name="Hirose J."/>
            <person name="Kimura N."/>
            <person name="Yamazoe A."/>
            <person name="Hosoyama A."/>
            <person name="Shimodaira J."/>
            <person name="Furukawa K."/>
        </authorList>
    </citation>
    <scope>NUCLEOTIDE SEQUENCE [LARGE SCALE GENOMIC DNA]</scope>
    <source>
        <strain evidence="2 4">KF715</strain>
    </source>
</reference>
<dbReference type="Proteomes" id="UP000516786">
    <property type="component" value="Chromosome"/>
</dbReference>
<dbReference type="EMBL" id="CP061723">
    <property type="protein sequence ID" value="QOC96003.1"/>
    <property type="molecule type" value="Genomic_DNA"/>
</dbReference>